<proteinExistence type="predicted"/>
<dbReference type="RefSeq" id="WP_092589963.1">
    <property type="nucleotide sequence ID" value="NZ_FMWL01000004.1"/>
</dbReference>
<reference evidence="1 2" key="1">
    <citation type="submission" date="2016-10" db="EMBL/GenBank/DDBJ databases">
        <authorList>
            <person name="de Groot N.N."/>
        </authorList>
    </citation>
    <scope>NUCLEOTIDE SEQUENCE [LARGE SCALE GENOMIC DNA]</scope>
    <source>
        <strain evidence="1 2">DSM 2784</strain>
    </source>
</reference>
<organism evidence="1 2">
    <name type="scientific">Acidaminobacter hydrogenoformans DSM 2784</name>
    <dbReference type="NCBI Taxonomy" id="1120920"/>
    <lineage>
        <taxon>Bacteria</taxon>
        <taxon>Bacillati</taxon>
        <taxon>Bacillota</taxon>
        <taxon>Clostridia</taxon>
        <taxon>Peptostreptococcales</taxon>
        <taxon>Acidaminobacteraceae</taxon>
        <taxon>Acidaminobacter</taxon>
    </lineage>
</organism>
<dbReference type="Proteomes" id="UP000199208">
    <property type="component" value="Unassembled WGS sequence"/>
</dbReference>
<evidence type="ECO:0000313" key="2">
    <source>
        <dbReference type="Proteomes" id="UP000199208"/>
    </source>
</evidence>
<accession>A0A1G5RWD9</accession>
<dbReference type="AlphaFoldDB" id="A0A1G5RWD9"/>
<evidence type="ECO:0000313" key="1">
    <source>
        <dbReference type="EMBL" id="SCZ78237.1"/>
    </source>
</evidence>
<gene>
    <name evidence="1" type="ORF">SAMN03080599_01171</name>
</gene>
<keyword evidence="2" id="KW-1185">Reference proteome</keyword>
<name>A0A1G5RWD9_9FIRM</name>
<sequence length="271" mass="30327">MIDYSRDLLDKFIGVTSVANNGSMIRLYGGDQAWFETENGRAGGCGTVAAANILAYFGVLYGENTAVPDVGLFTENRCFTRELFIAHMHEVYRGLTPMKAPWQSWVRRGGREVHRRTVLRLPDSLGIHSPVRFSNAVIEMAKGKGVQLRVVWPQNTKGRRPANHAVGLDEAKSFILNQINKGMPVAMLNFGNKGLRGVEYQSAATGRRYSTDRFQWHWVVITGVKAQERFGADGDERPFPVVASSWGNRVILDLNQFWGRGLTHLVSFELV</sequence>
<protein>
    <recommendedName>
        <fullName evidence="3">Peptidase C39-like domain-containing protein</fullName>
    </recommendedName>
</protein>
<dbReference type="OrthoDB" id="370604at2"/>
<dbReference type="EMBL" id="FMWL01000004">
    <property type="protein sequence ID" value="SCZ78237.1"/>
    <property type="molecule type" value="Genomic_DNA"/>
</dbReference>
<evidence type="ECO:0008006" key="3">
    <source>
        <dbReference type="Google" id="ProtNLM"/>
    </source>
</evidence>